<feature type="transmembrane region" description="Helical" evidence="1">
    <location>
        <begin position="173"/>
        <end position="192"/>
    </location>
</feature>
<gene>
    <name evidence="3" type="ORF">JSE7799_01499</name>
</gene>
<evidence type="ECO:0000256" key="1">
    <source>
        <dbReference type="SAM" id="Phobius"/>
    </source>
</evidence>
<dbReference type="InterPro" id="IPR022472">
    <property type="entry name" value="VPLPA-CTERM"/>
</dbReference>
<evidence type="ECO:0000256" key="2">
    <source>
        <dbReference type="SAM" id="SignalP"/>
    </source>
</evidence>
<dbReference type="NCBIfam" id="TIGR03370">
    <property type="entry name" value="VPLPA-CTERM"/>
    <property type="match status" value="1"/>
</dbReference>
<accession>A0A0M7BAD6</accession>
<keyword evidence="2" id="KW-0732">Signal</keyword>
<name>A0A0M7BAD6_9RHOB</name>
<proteinExistence type="predicted"/>
<organism evidence="3 4">
    <name type="scientific">Jannaschia seosinensis</name>
    <dbReference type="NCBI Taxonomy" id="313367"/>
    <lineage>
        <taxon>Bacteria</taxon>
        <taxon>Pseudomonadati</taxon>
        <taxon>Pseudomonadota</taxon>
        <taxon>Alphaproteobacteria</taxon>
        <taxon>Rhodobacterales</taxon>
        <taxon>Roseobacteraceae</taxon>
        <taxon>Jannaschia</taxon>
    </lineage>
</organism>
<keyword evidence="1" id="KW-1133">Transmembrane helix</keyword>
<dbReference type="AlphaFoldDB" id="A0A0M7BAD6"/>
<keyword evidence="1" id="KW-0472">Membrane</keyword>
<sequence>MLRTFVSALAGVFLAGAASAATVDYTNSQTNPGGPALSCQVGSVNGIWDFLGTSCSVAYGNAGLGVTATFDPRPTQIDGTLLGRAERLILDFGRDTVWNSITFGLWDRNDDVQLSFADGPSFIYGPGTSDNTISLGGIVSRALSITAFGEFPQDGILIGNDEFTVASIDVAPVPLPAAGWMLIAGLGGIATMRRRKRQA</sequence>
<dbReference type="Proteomes" id="UP000049455">
    <property type="component" value="Unassembled WGS sequence"/>
</dbReference>
<evidence type="ECO:0000313" key="4">
    <source>
        <dbReference type="Proteomes" id="UP000049455"/>
    </source>
</evidence>
<protein>
    <submittedName>
        <fullName evidence="3">VPLPA-CTERM protein sorting domain protein</fullName>
    </submittedName>
</protein>
<feature type="chain" id="PRO_5005810198" evidence="2">
    <location>
        <begin position="21"/>
        <end position="199"/>
    </location>
</feature>
<reference evidence="3 4" key="1">
    <citation type="submission" date="2015-09" db="EMBL/GenBank/DDBJ databases">
        <authorList>
            <person name="Jackson K.R."/>
            <person name="Lunt B.L."/>
            <person name="Fisher J.N.B."/>
            <person name="Gardner A.V."/>
            <person name="Bailey M.E."/>
            <person name="Deus L.M."/>
            <person name="Earl A.S."/>
            <person name="Gibby P.D."/>
            <person name="Hartmann K.A."/>
            <person name="Liu J.E."/>
            <person name="Manci A.M."/>
            <person name="Nielsen D.A."/>
            <person name="Solomon M.B."/>
            <person name="Breakwell D.P."/>
            <person name="Burnett S.H."/>
            <person name="Grose J.H."/>
        </authorList>
    </citation>
    <scope>NUCLEOTIDE SEQUENCE [LARGE SCALE GENOMIC DNA]</scope>
    <source>
        <strain evidence="3 4">CECT 7799</strain>
    </source>
</reference>
<feature type="signal peptide" evidence="2">
    <location>
        <begin position="1"/>
        <end position="20"/>
    </location>
</feature>
<evidence type="ECO:0000313" key="3">
    <source>
        <dbReference type="EMBL" id="CUH38777.1"/>
    </source>
</evidence>
<keyword evidence="4" id="KW-1185">Reference proteome</keyword>
<dbReference type="EMBL" id="CYPR01000096">
    <property type="protein sequence ID" value="CUH38777.1"/>
    <property type="molecule type" value="Genomic_DNA"/>
</dbReference>
<keyword evidence="1" id="KW-0812">Transmembrane</keyword>
<dbReference type="OrthoDB" id="7874552at2"/>